<evidence type="ECO:0000313" key="1">
    <source>
        <dbReference type="EMBL" id="GEW57759.1"/>
    </source>
</evidence>
<organism evidence="1">
    <name type="scientific">Tanacetum cinerariifolium</name>
    <name type="common">Dalmatian daisy</name>
    <name type="synonym">Chrysanthemum cinerariifolium</name>
    <dbReference type="NCBI Taxonomy" id="118510"/>
    <lineage>
        <taxon>Eukaryota</taxon>
        <taxon>Viridiplantae</taxon>
        <taxon>Streptophyta</taxon>
        <taxon>Embryophyta</taxon>
        <taxon>Tracheophyta</taxon>
        <taxon>Spermatophyta</taxon>
        <taxon>Magnoliopsida</taxon>
        <taxon>eudicotyledons</taxon>
        <taxon>Gunneridae</taxon>
        <taxon>Pentapetalae</taxon>
        <taxon>asterids</taxon>
        <taxon>campanulids</taxon>
        <taxon>Asterales</taxon>
        <taxon>Asteraceae</taxon>
        <taxon>Asteroideae</taxon>
        <taxon>Anthemideae</taxon>
        <taxon>Anthemidinae</taxon>
        <taxon>Tanacetum</taxon>
    </lineage>
</organism>
<dbReference type="EMBL" id="BKCJ010064355">
    <property type="protein sequence ID" value="GEW57759.1"/>
    <property type="molecule type" value="Genomic_DNA"/>
</dbReference>
<protein>
    <submittedName>
        <fullName evidence="1">Uncharacterized protein</fullName>
    </submittedName>
</protein>
<sequence>VLDLEKTKTTQALEITSLKRMVKKLKKKQRSSTHKLKRLYKVGLTARVDSSEDEQSLGEDASKQESKINDIDADEDITLINDQDDAKMFDVNDLHGEDVFVEKEVADKEVNVVGEINAASIATTVSAAATITTKEITLAQALIEIKTTKPKAKGIFLQEPKPVKLKKKEQISLDEEAALKLQAELQAEFNEEQRLAGEKTKKNQKPTLL</sequence>
<reference evidence="1" key="1">
    <citation type="journal article" date="2019" name="Sci. Rep.">
        <title>Draft genome of Tanacetum cinerariifolium, the natural source of mosquito coil.</title>
        <authorList>
            <person name="Yamashiro T."/>
            <person name="Shiraishi A."/>
            <person name="Satake H."/>
            <person name="Nakayama K."/>
        </authorList>
    </citation>
    <scope>NUCLEOTIDE SEQUENCE</scope>
</reference>
<proteinExistence type="predicted"/>
<name>A0A699GW92_TANCI</name>
<gene>
    <name evidence="1" type="ORF">Tci_229735</name>
</gene>
<accession>A0A699GW92</accession>
<comment type="caution">
    <text evidence="1">The sequence shown here is derived from an EMBL/GenBank/DDBJ whole genome shotgun (WGS) entry which is preliminary data.</text>
</comment>
<feature type="non-terminal residue" evidence="1">
    <location>
        <position position="1"/>
    </location>
</feature>
<dbReference type="AlphaFoldDB" id="A0A699GW92"/>